<reference evidence="2" key="1">
    <citation type="submission" date="2021-04" db="EMBL/GenBank/DDBJ databases">
        <title>First draft genome resource for Brassicaceae pathogens Fusarium oxysporum f. sp. raphani and Fusarium oxysporum f. sp. rapae.</title>
        <authorList>
            <person name="Asai S."/>
        </authorList>
    </citation>
    <scope>NUCLEOTIDE SEQUENCE</scope>
    <source>
        <strain evidence="2">Tf1262</strain>
    </source>
</reference>
<organism evidence="2 3">
    <name type="scientific">Fusarium oxysporum f. sp. raphani</name>
    <dbReference type="NCBI Taxonomy" id="96318"/>
    <lineage>
        <taxon>Eukaryota</taxon>
        <taxon>Fungi</taxon>
        <taxon>Dikarya</taxon>
        <taxon>Ascomycota</taxon>
        <taxon>Pezizomycotina</taxon>
        <taxon>Sordariomycetes</taxon>
        <taxon>Hypocreomycetidae</taxon>
        <taxon>Hypocreales</taxon>
        <taxon>Nectriaceae</taxon>
        <taxon>Fusarium</taxon>
        <taxon>Fusarium oxysporum species complex</taxon>
    </lineage>
</organism>
<sequence length="394" mass="44668">MPRKNSRSLPPRRRPLRERSANIPGPLPEEERQPIVEDIPDLPIDIEEIVEDIVETYTNEDNQESLPEEEEEGVEDFEGEKLDWVTRLRQLAQQPPKDLSHLLPNGEITINEENIARFNDKCTNIIASLKDWADDQTSPPPSGFWDRTMALTGLRVFQKFDLEEITRLFLRSVPDVVKTILGANHIHPIDLLDLPMVDRRFQLWGVYVDIAMEENTDQVVGVYVGSSIAYRTYIGISGRVRNHKAKARRVFEDLPVGDRSRHYETICREDVEPHFRVLALFEVKPGNSMPTIIAEEVMMLFLGTMPSGPPVQSQFARDIRADIEGIPDFNEYGLNRSLPLANPRQNKAIAVSTAADQALKIMMIKTGRDGLNTAGVVFAIVIGTSMVKRNHKTL</sequence>
<feature type="compositionally biased region" description="Basic residues" evidence="1">
    <location>
        <begin position="1"/>
        <end position="16"/>
    </location>
</feature>
<dbReference type="Proteomes" id="UP000693942">
    <property type="component" value="Unassembled WGS sequence"/>
</dbReference>
<dbReference type="AlphaFoldDB" id="A0A8J5QD82"/>
<comment type="caution">
    <text evidence="2">The sequence shown here is derived from an EMBL/GenBank/DDBJ whole genome shotgun (WGS) entry which is preliminary data.</text>
</comment>
<gene>
    <name evidence="2" type="ORF">Forpi1262_v002657</name>
</gene>
<evidence type="ECO:0000256" key="1">
    <source>
        <dbReference type="SAM" id="MobiDB-lite"/>
    </source>
</evidence>
<dbReference type="EMBL" id="JAELUR010000002">
    <property type="protein sequence ID" value="KAG7435343.1"/>
    <property type="molecule type" value="Genomic_DNA"/>
</dbReference>
<proteinExistence type="predicted"/>
<evidence type="ECO:0000313" key="3">
    <source>
        <dbReference type="Proteomes" id="UP000693942"/>
    </source>
</evidence>
<accession>A0A8J5QD82</accession>
<feature type="region of interest" description="Disordered" evidence="1">
    <location>
        <begin position="1"/>
        <end position="41"/>
    </location>
</feature>
<name>A0A8J5QD82_FUSOX</name>
<evidence type="ECO:0000313" key="2">
    <source>
        <dbReference type="EMBL" id="KAG7435343.1"/>
    </source>
</evidence>
<protein>
    <submittedName>
        <fullName evidence="2">Uncharacterized protein</fullName>
    </submittedName>
</protein>